<proteinExistence type="predicted"/>
<sequence length="169" mass="19035">MTQYNSYSGIILSIEDILIDSRDTLGCNKLFTIQDSDNNIITFHVTPSTYFIDNITAKEGDLVTGFYDNNAPVPLIYPPRFRALIMAVGLNDVNVKVDFFNRNLVSSDGLLRLNISPNTQITLENGQSFYQNPSNRNLIVLYGPTTRSIPAITTPYKIIVLCGREREKH</sequence>
<dbReference type="AlphaFoldDB" id="A0A7I8DTG9"/>
<organism evidence="1 2">
    <name type="scientific">Anaerocolumna chitinilytica</name>
    <dbReference type="NCBI Taxonomy" id="1727145"/>
    <lineage>
        <taxon>Bacteria</taxon>
        <taxon>Bacillati</taxon>
        <taxon>Bacillota</taxon>
        <taxon>Clostridia</taxon>
        <taxon>Lachnospirales</taxon>
        <taxon>Lachnospiraceae</taxon>
        <taxon>Anaerocolumna</taxon>
    </lineage>
</organism>
<evidence type="ECO:0000313" key="2">
    <source>
        <dbReference type="Proteomes" id="UP000515703"/>
    </source>
</evidence>
<dbReference type="RefSeq" id="WP_185256203.1">
    <property type="nucleotide sequence ID" value="NZ_AP023368.1"/>
</dbReference>
<dbReference type="Proteomes" id="UP000515703">
    <property type="component" value="Chromosome"/>
</dbReference>
<protein>
    <submittedName>
        <fullName evidence="1">Uncharacterized protein</fullName>
    </submittedName>
</protein>
<reference evidence="1 2" key="1">
    <citation type="submission" date="2020-08" db="EMBL/GenBank/DDBJ databases">
        <title>Draft genome sequencing of an Anaerocolumna strain isolated from anoxic soil subjected to BSD treatment.</title>
        <authorList>
            <person name="Uek A."/>
            <person name="Tonouchi A."/>
        </authorList>
    </citation>
    <scope>NUCLEOTIDE SEQUENCE [LARGE SCALE GENOMIC DNA]</scope>
    <source>
        <strain evidence="1 2">CTTW</strain>
    </source>
</reference>
<keyword evidence="2" id="KW-1185">Reference proteome</keyword>
<evidence type="ECO:0000313" key="1">
    <source>
        <dbReference type="EMBL" id="BCK00542.1"/>
    </source>
</evidence>
<name>A0A7I8DTG9_9FIRM</name>
<dbReference type="EMBL" id="AP023368">
    <property type="protein sequence ID" value="BCK00542.1"/>
    <property type="molecule type" value="Genomic_DNA"/>
</dbReference>
<reference evidence="1 2" key="2">
    <citation type="submission" date="2020-08" db="EMBL/GenBank/DDBJ databases">
        <authorList>
            <person name="Ueki A."/>
            <person name="Tonouchi A."/>
        </authorList>
    </citation>
    <scope>NUCLEOTIDE SEQUENCE [LARGE SCALE GENOMIC DNA]</scope>
    <source>
        <strain evidence="1 2">CTTW</strain>
    </source>
</reference>
<dbReference type="KEGG" id="acht:bsdcttw_35820"/>
<gene>
    <name evidence="1" type="ORF">bsdcttw_35820</name>
</gene>
<accession>A0A7I8DTG9</accession>